<keyword evidence="3" id="KW-0808">Transferase</keyword>
<dbReference type="PANTHER" id="PTHR43630">
    <property type="entry name" value="POLY-BETA-1,6-N-ACETYL-D-GLUCOSAMINE SYNTHASE"/>
    <property type="match status" value="1"/>
</dbReference>
<reference evidence="3" key="2">
    <citation type="journal article" date="2017" name="Genome Announc.">
        <title>High-Quality Draft Genome Sequence of Burkholderia contaminans CH-1, a Gram-Negative Bacterium That Metabolizes 2-Azahypoxanthine, a Plant Growth-Regulating Compound.</title>
        <authorList>
            <person name="Choi J.-H."/>
            <person name="Sugiura H."/>
            <person name="Moriuchi R."/>
            <person name="Kawagishi H."/>
            <person name="Dohra H."/>
        </authorList>
    </citation>
    <scope>NUCLEOTIDE SEQUENCE</scope>
    <source>
        <strain evidence="3">CH-1</strain>
    </source>
</reference>
<comment type="similarity">
    <text evidence="1">Belongs to the glycosyltransferase 2 family. WaaE/KdtX subfamily.</text>
</comment>
<dbReference type="InterPro" id="IPR029044">
    <property type="entry name" value="Nucleotide-diphossugar_trans"/>
</dbReference>
<evidence type="ECO:0000256" key="1">
    <source>
        <dbReference type="ARBA" id="ARBA00038494"/>
    </source>
</evidence>
<feature type="domain" description="Glycosyltransferase 2-like" evidence="2">
    <location>
        <begin position="34"/>
        <end position="160"/>
    </location>
</feature>
<sequence length="275" mass="30131">MAAAGGGRAAGILPLTVFSAFSDDFMAEPSLGVALIALNASARLAQCLAALSFADDVVVIDGGSTDDTVAIAQAHGARVIVERDWPGFGPQKNRALDALDTDWILSLDTDEVVTPELAQSIRDTIRAPAAQVYAVDRLSSFCGQWIHHSGWYPDWIPRLFRRGAARFSDDLVHERLVFDGAAQRLSGKLMHYSYEDFETVVRKLDAYSTAGARQRRAAGQRGGFGKALARGAWAFVRTYVLRRGFLDGRAGFMIAVFNAETVYYRFLKLGHERAR</sequence>
<gene>
    <name evidence="3" type="ORF">BCCH1_53950</name>
</gene>
<organism evidence="3">
    <name type="scientific">Burkholderia contaminans</name>
    <dbReference type="NCBI Taxonomy" id="488447"/>
    <lineage>
        <taxon>Bacteria</taxon>
        <taxon>Pseudomonadati</taxon>
        <taxon>Pseudomonadota</taxon>
        <taxon>Betaproteobacteria</taxon>
        <taxon>Burkholderiales</taxon>
        <taxon>Burkholderiaceae</taxon>
        <taxon>Burkholderia</taxon>
        <taxon>Burkholderia cepacia complex</taxon>
    </lineage>
</organism>
<evidence type="ECO:0000313" key="3">
    <source>
        <dbReference type="EMBL" id="BBA42900.1"/>
    </source>
</evidence>
<dbReference type="AlphaFoldDB" id="A0A250LE91"/>
<proteinExistence type="inferred from homology"/>
<reference evidence="3" key="1">
    <citation type="journal article" date="2016" name="Biosci. Biotechnol. Biochem.">
        <title>Bioconversion of AHX to AOH by resting cells of Burkholderia contaminans CH-1.</title>
        <authorList>
            <person name="Choi J.H."/>
            <person name="Kikuchi A."/>
            <person name="Pumkaeo P."/>
            <person name="Hirai H."/>
            <person name="Tokuyama S."/>
            <person name="Kawagishi H."/>
        </authorList>
    </citation>
    <scope>NUCLEOTIDE SEQUENCE</scope>
    <source>
        <strain evidence="3">CH-1</strain>
    </source>
</reference>
<dbReference type="SUPFAM" id="SSF53448">
    <property type="entry name" value="Nucleotide-diphospho-sugar transferases"/>
    <property type="match status" value="1"/>
</dbReference>
<dbReference type="CDD" id="cd02511">
    <property type="entry name" value="Beta4Glucosyltransferase"/>
    <property type="match status" value="1"/>
</dbReference>
<protein>
    <submittedName>
        <fullName evidence="3">Glycosyltransferase family 2 protein</fullName>
    </submittedName>
</protein>
<dbReference type="EMBL" id="AP018358">
    <property type="protein sequence ID" value="BBA42900.1"/>
    <property type="molecule type" value="Genomic_DNA"/>
</dbReference>
<dbReference type="InterPro" id="IPR001173">
    <property type="entry name" value="Glyco_trans_2-like"/>
</dbReference>
<dbReference type="Gene3D" id="3.90.550.10">
    <property type="entry name" value="Spore Coat Polysaccharide Biosynthesis Protein SpsA, Chain A"/>
    <property type="match status" value="1"/>
</dbReference>
<dbReference type="PANTHER" id="PTHR43630:SF2">
    <property type="entry name" value="GLYCOSYLTRANSFERASE"/>
    <property type="match status" value="1"/>
</dbReference>
<dbReference type="GO" id="GO:0016740">
    <property type="term" value="F:transferase activity"/>
    <property type="evidence" value="ECO:0007669"/>
    <property type="project" value="UniProtKB-KW"/>
</dbReference>
<evidence type="ECO:0000259" key="2">
    <source>
        <dbReference type="Pfam" id="PF00535"/>
    </source>
</evidence>
<name>A0A250LE91_9BURK</name>
<accession>A0A250LE91</accession>
<dbReference type="Pfam" id="PF00535">
    <property type="entry name" value="Glycos_transf_2"/>
    <property type="match status" value="1"/>
</dbReference>